<evidence type="ECO:0000256" key="1">
    <source>
        <dbReference type="ARBA" id="ARBA00022679"/>
    </source>
</evidence>
<dbReference type="SUPFAM" id="SSF53955">
    <property type="entry name" value="Lysozyme-like"/>
    <property type="match status" value="1"/>
</dbReference>
<dbReference type="Gene3D" id="1.10.3810.10">
    <property type="entry name" value="Biosynthetic peptidoglycan transglycosylase-like"/>
    <property type="match status" value="1"/>
</dbReference>
<dbReference type="Proteomes" id="UP000030023">
    <property type="component" value="Unassembled WGS sequence"/>
</dbReference>
<reference evidence="3 4" key="1">
    <citation type="journal article" date="2014" name="Antonie Van Leeuwenhoek">
        <title>Oenococcus alcoholitolerans sp. nov., a lactic acid bacteria isolated from cachaca and ethanol fermentation processes.</title>
        <authorList>
            <person name="Badotti F."/>
            <person name="Moreira A.P."/>
            <person name="Tonon L.A."/>
            <person name="de Lucena B.T."/>
            <person name="Gomes Fde C."/>
            <person name="Kruger R."/>
            <person name="Thompson C.C."/>
            <person name="de Morais M.A.Jr."/>
            <person name="Rosa C.A."/>
            <person name="Thompson F.L."/>
        </authorList>
    </citation>
    <scope>NUCLEOTIDE SEQUENCE [LARGE SCALE GENOMIC DNA]</scope>
    <source>
        <strain evidence="3 4">UFRJ-M7.2.18</strain>
    </source>
</reference>
<dbReference type="InterPro" id="IPR050396">
    <property type="entry name" value="Glycosyltr_51/Transpeptidase"/>
</dbReference>
<dbReference type="Pfam" id="PF00912">
    <property type="entry name" value="Transgly"/>
    <property type="match status" value="1"/>
</dbReference>
<feature type="domain" description="Glycosyl transferase family 51" evidence="2">
    <location>
        <begin position="8"/>
        <end position="124"/>
    </location>
</feature>
<organism evidence="3 4">
    <name type="scientific">Oenococcus alcoholitolerans</name>
    <dbReference type="NCBI Taxonomy" id="931074"/>
    <lineage>
        <taxon>Bacteria</taxon>
        <taxon>Bacillati</taxon>
        <taxon>Bacillota</taxon>
        <taxon>Bacilli</taxon>
        <taxon>Lactobacillales</taxon>
        <taxon>Lactobacillaceae</taxon>
        <taxon>Oenococcus</taxon>
    </lineage>
</organism>
<comment type="caution">
    <text evidence="3">The sequence shown here is derived from an EMBL/GenBank/DDBJ whole genome shotgun (WGS) entry which is preliminary data.</text>
</comment>
<name>A0ABR4XPA4_9LACO</name>
<dbReference type="PANTHER" id="PTHR32282">
    <property type="entry name" value="BINDING PROTEIN TRANSPEPTIDASE, PUTATIVE-RELATED"/>
    <property type="match status" value="1"/>
</dbReference>
<evidence type="ECO:0000313" key="3">
    <source>
        <dbReference type="EMBL" id="KGO25635.1"/>
    </source>
</evidence>
<evidence type="ECO:0000259" key="2">
    <source>
        <dbReference type="Pfam" id="PF00912"/>
    </source>
</evidence>
<sequence length="195" mass="21836">MTGGQSDGLQGGSTLTQQLVKLSVFSTRSSDQTLKRKAQEAWLALKVERNFSKNQILTFYINKVNMGNNVYGMKTAAQYYFGKKLSDLDNSQTAILASIPRSPVLYDPYVYQDNLRTRRNEVLSGEVSMGYLTRQEADQAMAEPVGQGLIPKDQHVQDSSASHLMVDAYVRSALNESEDSDMIRPRRPEIYTGII</sequence>
<keyword evidence="4" id="KW-1185">Reference proteome</keyword>
<evidence type="ECO:0000313" key="4">
    <source>
        <dbReference type="Proteomes" id="UP000030023"/>
    </source>
</evidence>
<dbReference type="InterPro" id="IPR023346">
    <property type="entry name" value="Lysozyme-like_dom_sf"/>
</dbReference>
<protein>
    <recommendedName>
        <fullName evidence="2">Glycosyl transferase family 51 domain-containing protein</fullName>
    </recommendedName>
</protein>
<dbReference type="InterPro" id="IPR036950">
    <property type="entry name" value="PBP_transglycosylase"/>
</dbReference>
<dbReference type="EMBL" id="AXCV01000456">
    <property type="protein sequence ID" value="KGO25635.1"/>
    <property type="molecule type" value="Genomic_DNA"/>
</dbReference>
<accession>A0ABR4XPA4</accession>
<dbReference type="InterPro" id="IPR001264">
    <property type="entry name" value="Glyco_trans_51"/>
</dbReference>
<dbReference type="PANTHER" id="PTHR32282:SF29">
    <property type="entry name" value="PENICILLIN-BINDING PROTEIN 1A"/>
    <property type="match status" value="1"/>
</dbReference>
<proteinExistence type="predicted"/>
<gene>
    <name evidence="3" type="ORF">Q757_08270</name>
</gene>
<keyword evidence="1" id="KW-0808">Transferase</keyword>